<reference evidence="2" key="1">
    <citation type="submission" date="2023-03" db="EMBL/GenBank/DDBJ databases">
        <title>Massive genome expansion in bonnet fungi (Mycena s.s.) driven by repeated elements and novel gene families across ecological guilds.</title>
        <authorList>
            <consortium name="Lawrence Berkeley National Laboratory"/>
            <person name="Harder C.B."/>
            <person name="Miyauchi S."/>
            <person name="Viragh M."/>
            <person name="Kuo A."/>
            <person name="Thoen E."/>
            <person name="Andreopoulos B."/>
            <person name="Lu D."/>
            <person name="Skrede I."/>
            <person name="Drula E."/>
            <person name="Henrissat B."/>
            <person name="Morin E."/>
            <person name="Kohler A."/>
            <person name="Barry K."/>
            <person name="LaButti K."/>
            <person name="Morin E."/>
            <person name="Salamov A."/>
            <person name="Lipzen A."/>
            <person name="Mereny Z."/>
            <person name="Hegedus B."/>
            <person name="Baldrian P."/>
            <person name="Stursova M."/>
            <person name="Weitz H."/>
            <person name="Taylor A."/>
            <person name="Grigoriev I.V."/>
            <person name="Nagy L.G."/>
            <person name="Martin F."/>
            <person name="Kauserud H."/>
        </authorList>
    </citation>
    <scope>NUCLEOTIDE SEQUENCE</scope>
    <source>
        <strain evidence="2">CBHHK067</strain>
    </source>
</reference>
<feature type="region of interest" description="Disordered" evidence="1">
    <location>
        <begin position="1"/>
        <end position="25"/>
    </location>
</feature>
<gene>
    <name evidence="2" type="ORF">B0H17DRAFT_1152408</name>
</gene>
<feature type="region of interest" description="Disordered" evidence="1">
    <location>
        <begin position="41"/>
        <end position="68"/>
    </location>
</feature>
<comment type="caution">
    <text evidence="2">The sequence shown here is derived from an EMBL/GenBank/DDBJ whole genome shotgun (WGS) entry which is preliminary data.</text>
</comment>
<proteinExistence type="predicted"/>
<dbReference type="Proteomes" id="UP001221757">
    <property type="component" value="Unassembled WGS sequence"/>
</dbReference>
<accession>A0AAD7BDY4</accession>
<name>A0AAD7BDY4_MYCRO</name>
<evidence type="ECO:0000313" key="2">
    <source>
        <dbReference type="EMBL" id="KAJ7618088.1"/>
    </source>
</evidence>
<keyword evidence="3" id="KW-1185">Reference proteome</keyword>
<sequence length="108" mass="11526">MAKAKTKGTNKAPCSALKAAHSRSRLDRVQYQVPHHVEPHRAHVRAKSVPTAHAAQAHPPRSPPPSRIEPAVCAALRRASLGPVQLCGGFRTMALQNSSFLAQPQTAG</sequence>
<dbReference type="EMBL" id="JARKIE010000763">
    <property type="protein sequence ID" value="KAJ7618088.1"/>
    <property type="molecule type" value="Genomic_DNA"/>
</dbReference>
<organism evidence="2 3">
    <name type="scientific">Mycena rosella</name>
    <name type="common">Pink bonnet</name>
    <name type="synonym">Agaricus rosellus</name>
    <dbReference type="NCBI Taxonomy" id="1033263"/>
    <lineage>
        <taxon>Eukaryota</taxon>
        <taxon>Fungi</taxon>
        <taxon>Dikarya</taxon>
        <taxon>Basidiomycota</taxon>
        <taxon>Agaricomycotina</taxon>
        <taxon>Agaricomycetes</taxon>
        <taxon>Agaricomycetidae</taxon>
        <taxon>Agaricales</taxon>
        <taxon>Marasmiineae</taxon>
        <taxon>Mycenaceae</taxon>
        <taxon>Mycena</taxon>
    </lineage>
</organism>
<protein>
    <submittedName>
        <fullName evidence="2">Uncharacterized protein</fullName>
    </submittedName>
</protein>
<dbReference type="AlphaFoldDB" id="A0AAD7BDY4"/>
<evidence type="ECO:0000313" key="3">
    <source>
        <dbReference type="Proteomes" id="UP001221757"/>
    </source>
</evidence>
<evidence type="ECO:0000256" key="1">
    <source>
        <dbReference type="SAM" id="MobiDB-lite"/>
    </source>
</evidence>